<sequence length="171" mass="19135">MQRAAIANTCRRILLGQAFAARGFANRAAPSVTGAPIYLTRAQQKQQPHQKHTQYRTYASSSRGQEIASTAGNLLIVSSVVGMFGYIVYVLYDNMFAEHGVTRVYNESLDLIRANPQVTELLGGTISGFGEPTHSQRQRQRSIAHREFIDPQGRKRLSMKYYIEDAHHLAP</sequence>
<comment type="caution">
    <text evidence="1">The sequence shown here is derived from an EMBL/GenBank/DDBJ whole genome shotgun (WGS) entry which is preliminary data.</text>
</comment>
<evidence type="ECO:0000313" key="2">
    <source>
        <dbReference type="Proteomes" id="UP001150603"/>
    </source>
</evidence>
<protein>
    <submittedName>
        <fullName evidence="1">Mitochondrial import inner membrane translocase subunit tim21</fullName>
    </submittedName>
</protein>
<organism evidence="1 2">
    <name type="scientific">Linderina macrospora</name>
    <dbReference type="NCBI Taxonomy" id="4868"/>
    <lineage>
        <taxon>Eukaryota</taxon>
        <taxon>Fungi</taxon>
        <taxon>Fungi incertae sedis</taxon>
        <taxon>Zoopagomycota</taxon>
        <taxon>Kickxellomycotina</taxon>
        <taxon>Kickxellomycetes</taxon>
        <taxon>Kickxellales</taxon>
        <taxon>Kickxellaceae</taxon>
        <taxon>Linderina</taxon>
    </lineage>
</organism>
<feature type="non-terminal residue" evidence="1">
    <location>
        <position position="171"/>
    </location>
</feature>
<proteinExistence type="predicted"/>
<name>A0ACC1IZS1_9FUNG</name>
<keyword evidence="2" id="KW-1185">Reference proteome</keyword>
<reference evidence="1" key="1">
    <citation type="submission" date="2022-07" db="EMBL/GenBank/DDBJ databases">
        <title>Phylogenomic reconstructions and comparative analyses of Kickxellomycotina fungi.</title>
        <authorList>
            <person name="Reynolds N.K."/>
            <person name="Stajich J.E."/>
            <person name="Barry K."/>
            <person name="Grigoriev I.V."/>
            <person name="Crous P."/>
            <person name="Smith M.E."/>
        </authorList>
    </citation>
    <scope>NUCLEOTIDE SEQUENCE</scope>
    <source>
        <strain evidence="1">NRRL 5244</strain>
    </source>
</reference>
<dbReference type="EMBL" id="JANBPW010005615">
    <property type="protein sequence ID" value="KAJ1932245.1"/>
    <property type="molecule type" value="Genomic_DNA"/>
</dbReference>
<evidence type="ECO:0000313" key="1">
    <source>
        <dbReference type="EMBL" id="KAJ1932245.1"/>
    </source>
</evidence>
<dbReference type="Proteomes" id="UP001150603">
    <property type="component" value="Unassembled WGS sequence"/>
</dbReference>
<accession>A0ACC1IZS1</accession>
<gene>
    <name evidence="1" type="primary">TIM21</name>
    <name evidence="1" type="ORF">FBU59_006438</name>
</gene>